<dbReference type="GO" id="GO:2000134">
    <property type="term" value="P:negative regulation of G1/S transition of mitotic cell cycle"/>
    <property type="evidence" value="ECO:0007669"/>
    <property type="project" value="TreeGrafter"/>
</dbReference>
<dbReference type="SMR" id="A0A3P6R3J1"/>
<dbReference type="InterPro" id="IPR036915">
    <property type="entry name" value="Cyclin-like_sf"/>
</dbReference>
<dbReference type="SUPFAM" id="SSF47954">
    <property type="entry name" value="Cyclin-like"/>
    <property type="match status" value="1"/>
</dbReference>
<protein>
    <recommendedName>
        <fullName evidence="1">Retinoblastoma-associated protein B-box domain-containing protein</fullName>
    </recommendedName>
</protein>
<dbReference type="OrthoDB" id="844594at2759"/>
<dbReference type="GO" id="GO:0005634">
    <property type="term" value="C:nucleus"/>
    <property type="evidence" value="ECO:0007669"/>
    <property type="project" value="InterPro"/>
</dbReference>
<dbReference type="GO" id="GO:0006357">
    <property type="term" value="P:regulation of transcription by RNA polymerase II"/>
    <property type="evidence" value="ECO:0007669"/>
    <property type="project" value="InterPro"/>
</dbReference>
<accession>A0A3P6R3J1</accession>
<dbReference type="InterPro" id="IPR028309">
    <property type="entry name" value="RB_fam"/>
</dbReference>
<dbReference type="PANTHER" id="PTHR13742:SF17">
    <property type="entry name" value="RE32990P-RELATED"/>
    <property type="match status" value="1"/>
</dbReference>
<dbReference type="GO" id="GO:0000785">
    <property type="term" value="C:chromatin"/>
    <property type="evidence" value="ECO:0007669"/>
    <property type="project" value="TreeGrafter"/>
</dbReference>
<dbReference type="GO" id="GO:0030154">
    <property type="term" value="P:cell differentiation"/>
    <property type="evidence" value="ECO:0007669"/>
    <property type="project" value="TreeGrafter"/>
</dbReference>
<evidence type="ECO:0000313" key="2">
    <source>
        <dbReference type="EMBL" id="VDK55479.1"/>
    </source>
</evidence>
<organism evidence="2 3">
    <name type="scientific">Dibothriocephalus latus</name>
    <name type="common">Fish tapeworm</name>
    <name type="synonym">Diphyllobothrium latum</name>
    <dbReference type="NCBI Taxonomy" id="60516"/>
    <lineage>
        <taxon>Eukaryota</taxon>
        <taxon>Metazoa</taxon>
        <taxon>Spiralia</taxon>
        <taxon>Lophotrochozoa</taxon>
        <taxon>Platyhelminthes</taxon>
        <taxon>Cestoda</taxon>
        <taxon>Eucestoda</taxon>
        <taxon>Diphyllobothriidea</taxon>
        <taxon>Diphyllobothriidae</taxon>
        <taxon>Dibothriocephalus</taxon>
    </lineage>
</organism>
<dbReference type="Proteomes" id="UP000281553">
    <property type="component" value="Unassembled WGS sequence"/>
</dbReference>
<proteinExistence type="predicted"/>
<dbReference type="Gene3D" id="1.10.472.10">
    <property type="entry name" value="Cyclin-like"/>
    <property type="match status" value="1"/>
</dbReference>
<name>A0A3P6R3J1_DIBLA</name>
<feature type="domain" description="Retinoblastoma-associated protein B-box" evidence="1">
    <location>
        <begin position="53"/>
        <end position="133"/>
    </location>
</feature>
<dbReference type="Pfam" id="PF01857">
    <property type="entry name" value="RB_B"/>
    <property type="match status" value="1"/>
</dbReference>
<evidence type="ECO:0000313" key="3">
    <source>
        <dbReference type="Proteomes" id="UP000281553"/>
    </source>
</evidence>
<dbReference type="EMBL" id="UYRU01020809">
    <property type="protein sequence ID" value="VDK55479.1"/>
    <property type="molecule type" value="Genomic_DNA"/>
</dbReference>
<dbReference type="AlphaFoldDB" id="A0A3P6R3J1"/>
<reference evidence="2 3" key="1">
    <citation type="submission" date="2018-11" db="EMBL/GenBank/DDBJ databases">
        <authorList>
            <consortium name="Pathogen Informatics"/>
        </authorList>
    </citation>
    <scope>NUCLEOTIDE SEQUENCE [LARGE SCALE GENOMIC DNA]</scope>
</reference>
<keyword evidence="3" id="KW-1185">Reference proteome</keyword>
<evidence type="ECO:0000259" key="1">
    <source>
        <dbReference type="Pfam" id="PF01857"/>
    </source>
</evidence>
<dbReference type="GO" id="GO:0005667">
    <property type="term" value="C:transcription regulator complex"/>
    <property type="evidence" value="ECO:0007669"/>
    <property type="project" value="TreeGrafter"/>
</dbReference>
<dbReference type="GO" id="GO:0000977">
    <property type="term" value="F:RNA polymerase II transcription regulatory region sequence-specific DNA binding"/>
    <property type="evidence" value="ECO:0007669"/>
    <property type="project" value="TreeGrafter"/>
</dbReference>
<sequence>MGVMGGSAEESELDTAATGGTASLHVLPTSSATRLWSSSAATSGVVYPVRHDSVAIFFRHVYQLSISRLRALCDRLGLPMDVLAKIWTCFEHILVHNTDLLKDRCLDQILLCCIYGISKVVLHRPFTFVELVQVNAVYTALPLF</sequence>
<gene>
    <name evidence="2" type="ORF">DILT_LOCUS2094</name>
</gene>
<dbReference type="InterPro" id="IPR002719">
    <property type="entry name" value="RB_B"/>
</dbReference>
<dbReference type="PANTHER" id="PTHR13742">
    <property type="entry name" value="RETINOBLASTOMA-ASSOCIATED PROTEIN RB -RELATED"/>
    <property type="match status" value="1"/>
</dbReference>